<sequence>MESSVDKTRDPSCLMKTHFLKPYVTSIDGPVAELPRRRRVSVSSSSDLKVLSLSNTDNGFRSPNPNFFLGFEELNETCNTSNTVDDDASPDPEVLPLSQLLKKLGEGFPARLKRPRKLRIARRMGSEIKKHKTGDCGGSVSIDVPLSELFHKELAKRTSEDLRGKRARGDDDDNGMGSSDDITISQLVKSRKKTGGDASGSLGVRRRDKDANNDSRICQELASVAPQELERRNEDKDEEETRSKAKETVVARQTCVDVNGRNNPEKKKTVIDPGTKEAQYSLHEEGEKPSRFATGSVTTKYKTGDCGASISIDVPLSELFHKELAKRTNEHLRDKSDKECNNDSVICQELASGDDECIAPQEIEPQTEENDEEETRIQVEEITILPPLKAGQTCDDEVDVNGSNNPEQKKKTVTDPGTKEGECSLHEDERLKQRKLTTKELALDLEARITKVEKTLATIRNWKTK</sequence>
<feature type="region of interest" description="Disordered" evidence="1">
    <location>
        <begin position="390"/>
        <end position="422"/>
    </location>
</feature>
<organism evidence="2 3">
    <name type="scientific">Eruca vesicaria subsp. sativa</name>
    <name type="common">Garden rocket</name>
    <name type="synonym">Eruca sativa</name>
    <dbReference type="NCBI Taxonomy" id="29727"/>
    <lineage>
        <taxon>Eukaryota</taxon>
        <taxon>Viridiplantae</taxon>
        <taxon>Streptophyta</taxon>
        <taxon>Embryophyta</taxon>
        <taxon>Tracheophyta</taxon>
        <taxon>Spermatophyta</taxon>
        <taxon>Magnoliopsida</taxon>
        <taxon>eudicotyledons</taxon>
        <taxon>Gunneridae</taxon>
        <taxon>Pentapetalae</taxon>
        <taxon>rosids</taxon>
        <taxon>malvids</taxon>
        <taxon>Brassicales</taxon>
        <taxon>Brassicaceae</taxon>
        <taxon>Brassiceae</taxon>
        <taxon>Eruca</taxon>
    </lineage>
</organism>
<reference evidence="2 3" key="1">
    <citation type="submission" date="2022-03" db="EMBL/GenBank/DDBJ databases">
        <authorList>
            <person name="Macdonald S."/>
            <person name="Ahmed S."/>
            <person name="Newling K."/>
        </authorList>
    </citation>
    <scope>NUCLEOTIDE SEQUENCE [LARGE SCALE GENOMIC DNA]</scope>
</reference>
<accession>A0ABC8K2I2</accession>
<dbReference type="EMBL" id="CAKOAT010175489">
    <property type="protein sequence ID" value="CAH8352595.1"/>
    <property type="molecule type" value="Genomic_DNA"/>
</dbReference>
<protein>
    <submittedName>
        <fullName evidence="2">Uncharacterized protein</fullName>
    </submittedName>
</protein>
<feature type="compositionally biased region" description="Basic and acidic residues" evidence="1">
    <location>
        <begin position="228"/>
        <end position="248"/>
    </location>
</feature>
<feature type="region of interest" description="Disordered" evidence="1">
    <location>
        <begin position="156"/>
        <end position="248"/>
    </location>
</feature>
<evidence type="ECO:0000313" key="2">
    <source>
        <dbReference type="EMBL" id="CAH8352595.1"/>
    </source>
</evidence>
<evidence type="ECO:0000256" key="1">
    <source>
        <dbReference type="SAM" id="MobiDB-lite"/>
    </source>
</evidence>
<feature type="compositionally biased region" description="Basic and acidic residues" evidence="1">
    <location>
        <begin position="407"/>
        <end position="422"/>
    </location>
</feature>
<feature type="compositionally biased region" description="Basic and acidic residues" evidence="1">
    <location>
        <begin position="156"/>
        <end position="169"/>
    </location>
</feature>
<proteinExistence type="predicted"/>
<comment type="caution">
    <text evidence="2">The sequence shown here is derived from an EMBL/GenBank/DDBJ whole genome shotgun (WGS) entry which is preliminary data.</text>
</comment>
<dbReference type="Proteomes" id="UP001642260">
    <property type="component" value="Unassembled WGS sequence"/>
</dbReference>
<dbReference type="AlphaFoldDB" id="A0ABC8K2I2"/>
<name>A0ABC8K2I2_ERUVS</name>
<keyword evidence="3" id="KW-1185">Reference proteome</keyword>
<gene>
    <name evidence="2" type="ORF">ERUC_LOCUS18691</name>
</gene>
<evidence type="ECO:0000313" key="3">
    <source>
        <dbReference type="Proteomes" id="UP001642260"/>
    </source>
</evidence>